<feature type="transmembrane region" description="Helical" evidence="1">
    <location>
        <begin position="219"/>
        <end position="240"/>
    </location>
</feature>
<keyword evidence="3" id="KW-1185">Reference proteome</keyword>
<dbReference type="InterPro" id="IPR053018">
    <property type="entry name" value="Elsinochrome_Biosynth-Asso"/>
</dbReference>
<accession>A0A8H6REY5</accession>
<proteinExistence type="predicted"/>
<dbReference type="PANTHER" id="PTHR37577:SF1">
    <property type="entry name" value="INTEGRAL MEMBRANE PROTEIN"/>
    <property type="match status" value="1"/>
</dbReference>
<feature type="transmembrane region" description="Helical" evidence="1">
    <location>
        <begin position="260"/>
        <end position="280"/>
    </location>
</feature>
<dbReference type="AlphaFoldDB" id="A0A8H6REY5"/>
<evidence type="ECO:0000313" key="2">
    <source>
        <dbReference type="EMBL" id="KAF7189873.1"/>
    </source>
</evidence>
<keyword evidence="1" id="KW-0812">Transmembrane</keyword>
<feature type="transmembrane region" description="Helical" evidence="1">
    <location>
        <begin position="185"/>
        <end position="207"/>
    </location>
</feature>
<keyword evidence="1" id="KW-0472">Membrane</keyword>
<dbReference type="Proteomes" id="UP000660729">
    <property type="component" value="Unassembled WGS sequence"/>
</dbReference>
<keyword evidence="1" id="KW-1133">Transmembrane helix</keyword>
<dbReference type="OrthoDB" id="5414615at2759"/>
<evidence type="ECO:0000256" key="1">
    <source>
        <dbReference type="SAM" id="Phobius"/>
    </source>
</evidence>
<evidence type="ECO:0000313" key="3">
    <source>
        <dbReference type="Proteomes" id="UP000660729"/>
    </source>
</evidence>
<protein>
    <submittedName>
        <fullName evidence="2">Uncharacterized protein</fullName>
    </submittedName>
</protein>
<sequence length="324" mass="35302">MSNSSLALTVNCTVPPESASSDAGVAGAGILLAFIIITAALALMLSAFIVVSEIRAKSPRNISRKILSGLSDQQIVEGIAIQVIGLARINSMIPYHFFIIWMLSLLSTATNFATLLALVQDFKRDWVLRWLRQFAMFVNLVLTIVFGVFVLETNLKKMAPTLPMACVWQEHAQDSDAQSNSTLSVIGTIAVIAASCIIFVLGSWYLHLRKQIWGGTVRIISLVVLMAMAIGAAVRVIIISQAFNEAPVNLSDTGERVWSFGQLLTMLLLILPFVSALEIFRGELQVPQANAYADSDQVPLTGGGSELKPMNGRYTYQPNPIFRS</sequence>
<dbReference type="EMBL" id="JABCIY010000177">
    <property type="protein sequence ID" value="KAF7189873.1"/>
    <property type="molecule type" value="Genomic_DNA"/>
</dbReference>
<feature type="transmembrane region" description="Helical" evidence="1">
    <location>
        <begin position="99"/>
        <end position="119"/>
    </location>
</feature>
<organism evidence="2 3">
    <name type="scientific">Pseudocercospora fuligena</name>
    <dbReference type="NCBI Taxonomy" id="685502"/>
    <lineage>
        <taxon>Eukaryota</taxon>
        <taxon>Fungi</taxon>
        <taxon>Dikarya</taxon>
        <taxon>Ascomycota</taxon>
        <taxon>Pezizomycotina</taxon>
        <taxon>Dothideomycetes</taxon>
        <taxon>Dothideomycetidae</taxon>
        <taxon>Mycosphaerellales</taxon>
        <taxon>Mycosphaerellaceae</taxon>
        <taxon>Pseudocercospora</taxon>
    </lineage>
</organism>
<feature type="transmembrane region" description="Helical" evidence="1">
    <location>
        <begin position="30"/>
        <end position="54"/>
    </location>
</feature>
<dbReference type="PANTHER" id="PTHR37577">
    <property type="entry name" value="INTEGRAL MEMBRANE PROTEIN"/>
    <property type="match status" value="1"/>
</dbReference>
<name>A0A8H6REY5_9PEZI</name>
<feature type="transmembrane region" description="Helical" evidence="1">
    <location>
        <begin position="131"/>
        <end position="151"/>
    </location>
</feature>
<reference evidence="2" key="1">
    <citation type="submission" date="2020-04" db="EMBL/GenBank/DDBJ databases">
        <title>Draft genome resource of the tomato pathogen Pseudocercospora fuligena.</title>
        <authorList>
            <person name="Zaccaron A."/>
        </authorList>
    </citation>
    <scope>NUCLEOTIDE SEQUENCE</scope>
    <source>
        <strain evidence="2">PF001</strain>
    </source>
</reference>
<comment type="caution">
    <text evidence="2">The sequence shown here is derived from an EMBL/GenBank/DDBJ whole genome shotgun (WGS) entry which is preliminary data.</text>
</comment>
<gene>
    <name evidence="2" type="ORF">HII31_08695</name>
</gene>